<accession>A0A1G8A9Y0</accession>
<dbReference type="AlphaFoldDB" id="A0A1G8A9Y0"/>
<dbReference type="RefSeq" id="WP_167354781.1">
    <property type="nucleotide sequence ID" value="NZ_FNCH01000018.1"/>
</dbReference>
<gene>
    <name evidence="1" type="ORF">SAMN05421827_11859</name>
</gene>
<reference evidence="2" key="1">
    <citation type="submission" date="2016-10" db="EMBL/GenBank/DDBJ databases">
        <authorList>
            <person name="Varghese N."/>
            <person name="Submissions S."/>
        </authorList>
    </citation>
    <scope>NUCLEOTIDE SEQUENCE [LARGE SCALE GENOMIC DNA]</scope>
    <source>
        <strain evidence="2">DSM 17933</strain>
    </source>
</reference>
<evidence type="ECO:0000313" key="1">
    <source>
        <dbReference type="EMBL" id="SDH17815.1"/>
    </source>
</evidence>
<dbReference type="Proteomes" id="UP000199643">
    <property type="component" value="Unassembled WGS sequence"/>
</dbReference>
<sequence>MNTQKITKLKKRTVFFFSSNSKVKSKETDPTTNTLTSVTVTDIWI</sequence>
<evidence type="ECO:0000313" key="2">
    <source>
        <dbReference type="Proteomes" id="UP000199643"/>
    </source>
</evidence>
<proteinExistence type="predicted"/>
<dbReference type="EMBL" id="FNCH01000018">
    <property type="protein sequence ID" value="SDH17815.1"/>
    <property type="molecule type" value="Genomic_DNA"/>
</dbReference>
<organism evidence="1 2">
    <name type="scientific">Pedobacter terrae</name>
    <dbReference type="NCBI Taxonomy" id="405671"/>
    <lineage>
        <taxon>Bacteria</taxon>
        <taxon>Pseudomonadati</taxon>
        <taxon>Bacteroidota</taxon>
        <taxon>Sphingobacteriia</taxon>
        <taxon>Sphingobacteriales</taxon>
        <taxon>Sphingobacteriaceae</taxon>
        <taxon>Pedobacter</taxon>
    </lineage>
</organism>
<name>A0A1G8A9Y0_9SPHI</name>
<keyword evidence="2" id="KW-1185">Reference proteome</keyword>
<protein>
    <submittedName>
        <fullName evidence="1">Uncharacterized protein</fullName>
    </submittedName>
</protein>